<feature type="compositionally biased region" description="Basic and acidic residues" evidence="1">
    <location>
        <begin position="156"/>
        <end position="172"/>
    </location>
</feature>
<evidence type="ECO:0000313" key="2">
    <source>
        <dbReference type="EMBL" id="GFY19324.1"/>
    </source>
</evidence>
<protein>
    <submittedName>
        <fullName evidence="2">Uncharacterized protein</fullName>
    </submittedName>
</protein>
<feature type="compositionally biased region" description="Polar residues" evidence="1">
    <location>
        <begin position="134"/>
        <end position="154"/>
    </location>
</feature>
<accession>A0A8X6VMT4</accession>
<evidence type="ECO:0000313" key="3">
    <source>
        <dbReference type="Proteomes" id="UP000887159"/>
    </source>
</evidence>
<sequence length="272" mass="30607">MSQFNSPSCSSAPDHPKKYDDGGNSSKKTYFKDRKSCDTVNKKFCQYSTSSSLSCGNDVFDKISHSDVIKIQENKKGNEDPDILLFDNEEDKCPASGTSFSKELLSPAFPVKTRKILKRKKELATDSSQKKNRSSNMPLKSAQTSDDVQHTPSLQADHDKHSVQETSKRSNDKSVTTSMDSSPLPSSIPQSTENNDFNEDSTWRAQGAQSNATSTSGNFDLTVQSEYVEHNSMRPVKLYCNSCQVYHQVYQIRQELMLRERSLLRFDDPLES</sequence>
<gene>
    <name evidence="2" type="ORF">TNCV_4127111</name>
</gene>
<proteinExistence type="predicted"/>
<dbReference type="EMBL" id="BMAU01021352">
    <property type="protein sequence ID" value="GFY19324.1"/>
    <property type="molecule type" value="Genomic_DNA"/>
</dbReference>
<feature type="region of interest" description="Disordered" evidence="1">
    <location>
        <begin position="1"/>
        <end position="26"/>
    </location>
</feature>
<comment type="caution">
    <text evidence="2">The sequence shown here is derived from an EMBL/GenBank/DDBJ whole genome shotgun (WGS) entry which is preliminary data.</text>
</comment>
<name>A0A8X6VMT4_TRICX</name>
<feature type="region of interest" description="Disordered" evidence="1">
    <location>
        <begin position="115"/>
        <end position="199"/>
    </location>
</feature>
<keyword evidence="3" id="KW-1185">Reference proteome</keyword>
<feature type="compositionally biased region" description="Polar residues" evidence="1">
    <location>
        <begin position="173"/>
        <end position="195"/>
    </location>
</feature>
<dbReference type="Proteomes" id="UP000887159">
    <property type="component" value="Unassembled WGS sequence"/>
</dbReference>
<evidence type="ECO:0000256" key="1">
    <source>
        <dbReference type="SAM" id="MobiDB-lite"/>
    </source>
</evidence>
<dbReference type="AlphaFoldDB" id="A0A8X6VMT4"/>
<reference evidence="2" key="1">
    <citation type="submission" date="2020-08" db="EMBL/GenBank/DDBJ databases">
        <title>Multicomponent nature underlies the extraordinary mechanical properties of spider dragline silk.</title>
        <authorList>
            <person name="Kono N."/>
            <person name="Nakamura H."/>
            <person name="Mori M."/>
            <person name="Yoshida Y."/>
            <person name="Ohtoshi R."/>
            <person name="Malay A.D."/>
            <person name="Moran D.A.P."/>
            <person name="Tomita M."/>
            <person name="Numata K."/>
            <person name="Arakawa K."/>
        </authorList>
    </citation>
    <scope>NUCLEOTIDE SEQUENCE</scope>
</reference>
<organism evidence="2 3">
    <name type="scientific">Trichonephila clavipes</name>
    <name type="common">Golden silk orbweaver</name>
    <name type="synonym">Nephila clavipes</name>
    <dbReference type="NCBI Taxonomy" id="2585209"/>
    <lineage>
        <taxon>Eukaryota</taxon>
        <taxon>Metazoa</taxon>
        <taxon>Ecdysozoa</taxon>
        <taxon>Arthropoda</taxon>
        <taxon>Chelicerata</taxon>
        <taxon>Arachnida</taxon>
        <taxon>Araneae</taxon>
        <taxon>Araneomorphae</taxon>
        <taxon>Entelegynae</taxon>
        <taxon>Araneoidea</taxon>
        <taxon>Nephilidae</taxon>
        <taxon>Trichonephila</taxon>
    </lineage>
</organism>
<feature type="compositionally biased region" description="Polar residues" evidence="1">
    <location>
        <begin position="1"/>
        <end position="11"/>
    </location>
</feature>